<proteinExistence type="predicted"/>
<comment type="caution">
    <text evidence="2">The sequence shown here is derived from an EMBL/GenBank/DDBJ whole genome shotgun (WGS) entry which is preliminary data.</text>
</comment>
<evidence type="ECO:0000256" key="1">
    <source>
        <dbReference type="SAM" id="SignalP"/>
    </source>
</evidence>
<evidence type="ECO:0000313" key="3">
    <source>
        <dbReference type="Proteomes" id="UP000638188"/>
    </source>
</evidence>
<protein>
    <recommendedName>
        <fullName evidence="4">Outer membrane protein assembly factor BamC</fullName>
    </recommendedName>
</protein>
<evidence type="ECO:0000313" key="2">
    <source>
        <dbReference type="EMBL" id="GGC86536.1"/>
    </source>
</evidence>
<sequence length="367" mass="39919">MKPVLGALTLALLAGLSGCGYLAGEDGYFRDRGSDYQGVVIEPRIDIPAGVESKPLGDLLPVPGQTQAQENTGEFELPRPQPMLVSADAAEFSLQQNGSTRWVQAQRSAAEAWPLVRQFWNDYQVPVASETPNLGQLQTDWIAFDLQADNPLLRRILPAIGEGRRVDGQEHRFRMRIEPGVEGANSEIYVTQMSRSQGGTRDDWPENSDNANLERAVLAEIETYLNQTRSGASITSLVAAQAGPRAVLARDGAGNPVLTLQSDFNRAWAAIGQALSQADIRIADLNRSSGVYYIDLAQSASSQEKPGFFGRLFGRDEEPEDDRAQRTEVRLTAVGGSVQVTVDESINSAADPRVAADVLERIQTNLN</sequence>
<feature type="signal peptide" evidence="1">
    <location>
        <begin position="1"/>
        <end position="23"/>
    </location>
</feature>
<dbReference type="Proteomes" id="UP000638188">
    <property type="component" value="Unassembled WGS sequence"/>
</dbReference>
<name>A0ABQ1P0A5_9GAMM</name>
<keyword evidence="3" id="KW-1185">Reference proteome</keyword>
<gene>
    <name evidence="2" type="ORF">GCM10007418_02860</name>
</gene>
<dbReference type="InterPro" id="IPR042268">
    <property type="entry name" value="BamC_C"/>
</dbReference>
<organism evidence="2 3">
    <name type="scientific">Halopseudomonas salina</name>
    <dbReference type="NCBI Taxonomy" id="1323744"/>
    <lineage>
        <taxon>Bacteria</taxon>
        <taxon>Pseudomonadati</taxon>
        <taxon>Pseudomonadota</taxon>
        <taxon>Gammaproteobacteria</taxon>
        <taxon>Pseudomonadales</taxon>
        <taxon>Pseudomonadaceae</taxon>
        <taxon>Halopseudomonas</taxon>
    </lineage>
</organism>
<dbReference type="Gene3D" id="3.30.310.170">
    <property type="entry name" value="Outer membrane protein assembly factor BamC"/>
    <property type="match status" value="1"/>
</dbReference>
<dbReference type="InterPro" id="IPR010653">
    <property type="entry name" value="NlpB/DapX"/>
</dbReference>
<feature type="chain" id="PRO_5047007368" description="Outer membrane protein assembly factor BamC" evidence="1">
    <location>
        <begin position="24"/>
        <end position="367"/>
    </location>
</feature>
<accession>A0ABQ1P0A5</accession>
<dbReference type="Pfam" id="PF06804">
    <property type="entry name" value="Lipoprotein_18"/>
    <property type="match status" value="1"/>
</dbReference>
<dbReference type="PROSITE" id="PS51257">
    <property type="entry name" value="PROKAR_LIPOPROTEIN"/>
    <property type="match status" value="1"/>
</dbReference>
<dbReference type="EMBL" id="BMFF01000001">
    <property type="protein sequence ID" value="GGC86536.1"/>
    <property type="molecule type" value="Genomic_DNA"/>
</dbReference>
<evidence type="ECO:0008006" key="4">
    <source>
        <dbReference type="Google" id="ProtNLM"/>
    </source>
</evidence>
<keyword evidence="1" id="KW-0732">Signal</keyword>
<reference evidence="3" key="1">
    <citation type="journal article" date="2019" name="Int. J. Syst. Evol. Microbiol.">
        <title>The Global Catalogue of Microorganisms (GCM) 10K type strain sequencing project: providing services to taxonomists for standard genome sequencing and annotation.</title>
        <authorList>
            <consortium name="The Broad Institute Genomics Platform"/>
            <consortium name="The Broad Institute Genome Sequencing Center for Infectious Disease"/>
            <person name="Wu L."/>
            <person name="Ma J."/>
        </authorList>
    </citation>
    <scope>NUCLEOTIDE SEQUENCE [LARGE SCALE GENOMIC DNA]</scope>
    <source>
        <strain evidence="3">CGMCC 1.12482</strain>
    </source>
</reference>
<dbReference type="RefSeq" id="WP_188434281.1">
    <property type="nucleotide sequence ID" value="NZ_BMFF01000001.1"/>
</dbReference>